<dbReference type="InterPro" id="IPR013783">
    <property type="entry name" value="Ig-like_fold"/>
</dbReference>
<dbReference type="RefSeq" id="WP_380753102.1">
    <property type="nucleotide sequence ID" value="NZ_JBHULT010000010.1"/>
</dbReference>
<dbReference type="Pfam" id="PF01471">
    <property type="entry name" value="PG_binding_1"/>
    <property type="match status" value="1"/>
</dbReference>
<dbReference type="Gene3D" id="2.60.40.10">
    <property type="entry name" value="Immunoglobulins"/>
    <property type="match status" value="1"/>
</dbReference>
<name>A0ABW5IYP2_9FLAO</name>
<dbReference type="SUPFAM" id="SSF47090">
    <property type="entry name" value="PGBD-like"/>
    <property type="match status" value="1"/>
</dbReference>
<sequence length="923" mass="105196">MNIPIKGLVEIPVAIRGNDAFLPVQELFDILQLKNVEINTGIIGFIIHPDSTYHINYQVREINYRNKTYKLSELDYIESSYGNYLRSDYFGKIFGINTEFSFRNLSLSLETKKELPFIKELKRNEMRENLNRIKGVMVSDTTMPRSYPFFKPGMLDWGVVATQQNQVEDDNRLMLGLGTMFLGGETNLMLNYSTRVPFHSRNQFYQWRHISNESRLFKQVTAGRIFTRATSSLFAPVTGVQVSNSPMQTRRSFGTYTLSDYTDPRWTVELYVNNVLVDFTQADASGFYTFEVPLMYGNTNVNLRFYGPYGEERVEERLINIPYNFVPKNELEYTLSAGVVENEDWNRFSRFNMNYGLSNSVTVGGGVEYLSEVSSGEVMPFINSSVRLASNLLFSGEYMYGVKGDALLSYRSPGSLQLDINYVKYHEDQTAINYNYLEERKISLSTPIRTQYFSMFGRLSLNQIIMPTTEFTTAQLLLSGAVMGISTNLTTYGIYNDRVKEPTIYSALSQTYRLPNRFLFSPQVQYDFSRNRFNNLVLELERPVFDQGFLNLAYENNFLRDDHIFEVGFRYTFDFSQTAFTSRFGNRNSSFVESARGSVLLDDNTGVIMTSNRSSMSRAALTIIPFLDYNQNGIQDPMEPGVPGLELRNRSGRVSYNKDRTVLWITELQPYIDILLEIDPTSLDNIAWKIPNSKIAVHTLPNHFQEIHVPVQVMGEVSGMVYLQDEKGTRGLGRITVKILDENGGNIAEFLTEGDGYFTYLGLAPGKYTAQIDPEQLEKLNYSVTPKDISFEIEIDEYGDIVDTLEFTLTSNETSAATHEESESEATARETQSQNSVTREKATGILLGSRGIYAFSDTDENIAKIQQVLRKLDYPVGPVDGIYGEKTLEAVRSFQRDSHIRLDGIFGPKTLGAMEARIKKLEE</sequence>
<dbReference type="Proteomes" id="UP001597468">
    <property type="component" value="Unassembled WGS sequence"/>
</dbReference>
<evidence type="ECO:0000313" key="3">
    <source>
        <dbReference type="EMBL" id="MFD2518638.1"/>
    </source>
</evidence>
<evidence type="ECO:0000259" key="2">
    <source>
        <dbReference type="Pfam" id="PF01471"/>
    </source>
</evidence>
<feature type="region of interest" description="Disordered" evidence="1">
    <location>
        <begin position="814"/>
        <end position="840"/>
    </location>
</feature>
<reference evidence="4" key="1">
    <citation type="journal article" date="2019" name="Int. J. Syst. Evol. Microbiol.">
        <title>The Global Catalogue of Microorganisms (GCM) 10K type strain sequencing project: providing services to taxonomists for standard genome sequencing and annotation.</title>
        <authorList>
            <consortium name="The Broad Institute Genomics Platform"/>
            <consortium name="The Broad Institute Genome Sequencing Center for Infectious Disease"/>
            <person name="Wu L."/>
            <person name="Ma J."/>
        </authorList>
    </citation>
    <scope>NUCLEOTIDE SEQUENCE [LARGE SCALE GENOMIC DNA]</scope>
    <source>
        <strain evidence="4">KCTC 42585</strain>
    </source>
</reference>
<gene>
    <name evidence="3" type="ORF">ACFSTG_12080</name>
</gene>
<feature type="domain" description="Peptidoglycan binding-like" evidence="2">
    <location>
        <begin position="859"/>
        <end position="914"/>
    </location>
</feature>
<dbReference type="InterPro" id="IPR036366">
    <property type="entry name" value="PGBDSf"/>
</dbReference>
<organism evidence="3 4">
    <name type="scientific">Salinimicrobium flavum</name>
    <dbReference type="NCBI Taxonomy" id="1737065"/>
    <lineage>
        <taxon>Bacteria</taxon>
        <taxon>Pseudomonadati</taxon>
        <taxon>Bacteroidota</taxon>
        <taxon>Flavobacteriia</taxon>
        <taxon>Flavobacteriales</taxon>
        <taxon>Flavobacteriaceae</taxon>
        <taxon>Salinimicrobium</taxon>
    </lineage>
</organism>
<keyword evidence="4" id="KW-1185">Reference proteome</keyword>
<evidence type="ECO:0000256" key="1">
    <source>
        <dbReference type="SAM" id="MobiDB-lite"/>
    </source>
</evidence>
<dbReference type="InterPro" id="IPR002477">
    <property type="entry name" value="Peptidoglycan-bd-like"/>
</dbReference>
<dbReference type="InterPro" id="IPR036365">
    <property type="entry name" value="PGBD-like_sf"/>
</dbReference>
<proteinExistence type="predicted"/>
<accession>A0ABW5IYP2</accession>
<protein>
    <submittedName>
        <fullName evidence="3">Peptidoglycan-binding protein</fullName>
    </submittedName>
</protein>
<comment type="caution">
    <text evidence="3">The sequence shown here is derived from an EMBL/GenBank/DDBJ whole genome shotgun (WGS) entry which is preliminary data.</text>
</comment>
<dbReference type="SUPFAM" id="SSF49478">
    <property type="entry name" value="Cna protein B-type domain"/>
    <property type="match status" value="1"/>
</dbReference>
<dbReference type="Gene3D" id="1.10.101.10">
    <property type="entry name" value="PGBD-like superfamily/PGBD"/>
    <property type="match status" value="1"/>
</dbReference>
<dbReference type="EMBL" id="JBHULT010000010">
    <property type="protein sequence ID" value="MFD2518638.1"/>
    <property type="molecule type" value="Genomic_DNA"/>
</dbReference>
<evidence type="ECO:0000313" key="4">
    <source>
        <dbReference type="Proteomes" id="UP001597468"/>
    </source>
</evidence>